<comment type="caution">
    <text evidence="7">The sequence shown here is derived from an EMBL/GenBank/DDBJ whole genome shotgun (WGS) entry which is preliminary data.</text>
</comment>
<dbReference type="PROSITE" id="PS50262">
    <property type="entry name" value="G_PROTEIN_RECEP_F1_2"/>
    <property type="match status" value="1"/>
</dbReference>
<evidence type="ECO:0000256" key="1">
    <source>
        <dbReference type="ARBA" id="ARBA00004370"/>
    </source>
</evidence>
<evidence type="ECO:0000256" key="3">
    <source>
        <dbReference type="ARBA" id="ARBA00022989"/>
    </source>
</evidence>
<dbReference type="GO" id="GO:0004930">
    <property type="term" value="F:G protein-coupled receptor activity"/>
    <property type="evidence" value="ECO:0007669"/>
    <property type="project" value="InterPro"/>
</dbReference>
<comment type="subcellular location">
    <subcellularLocation>
        <location evidence="1">Membrane</location>
    </subcellularLocation>
</comment>
<feature type="transmembrane region" description="Helical" evidence="5">
    <location>
        <begin position="55"/>
        <end position="75"/>
    </location>
</feature>
<dbReference type="CDD" id="cd14978">
    <property type="entry name" value="7tmA_FMRFamide_R-like"/>
    <property type="match status" value="1"/>
</dbReference>
<keyword evidence="4 5" id="KW-0472">Membrane</keyword>
<dbReference type="AlphaFoldDB" id="A0AAD9IVM4"/>
<dbReference type="Pfam" id="PF00001">
    <property type="entry name" value="7tm_1"/>
    <property type="match status" value="1"/>
</dbReference>
<evidence type="ECO:0000256" key="2">
    <source>
        <dbReference type="ARBA" id="ARBA00022692"/>
    </source>
</evidence>
<dbReference type="SUPFAM" id="SSF81321">
    <property type="entry name" value="Family A G protein-coupled receptor-like"/>
    <property type="match status" value="1"/>
</dbReference>
<keyword evidence="3 5" id="KW-1133">Transmembrane helix</keyword>
<dbReference type="GO" id="GO:0016020">
    <property type="term" value="C:membrane"/>
    <property type="evidence" value="ECO:0007669"/>
    <property type="project" value="UniProtKB-SubCell"/>
</dbReference>
<keyword evidence="2 5" id="KW-0812">Transmembrane</keyword>
<dbReference type="PANTHER" id="PTHR46641:SF2">
    <property type="entry name" value="FMRFAMIDE RECEPTOR"/>
    <property type="match status" value="1"/>
</dbReference>
<evidence type="ECO:0000259" key="6">
    <source>
        <dbReference type="PROSITE" id="PS50262"/>
    </source>
</evidence>
<evidence type="ECO:0000256" key="4">
    <source>
        <dbReference type="ARBA" id="ARBA00023136"/>
    </source>
</evidence>
<protein>
    <recommendedName>
        <fullName evidence="6">G-protein coupled receptors family 1 profile domain-containing protein</fullName>
    </recommendedName>
</protein>
<dbReference type="InterPro" id="IPR017452">
    <property type="entry name" value="GPCR_Rhodpsn_7TM"/>
</dbReference>
<dbReference type="Gene3D" id="1.20.1070.10">
    <property type="entry name" value="Rhodopsin 7-helix transmembrane proteins"/>
    <property type="match status" value="1"/>
</dbReference>
<organism evidence="7 8">
    <name type="scientific">Paralvinella palmiformis</name>
    <dbReference type="NCBI Taxonomy" id="53620"/>
    <lineage>
        <taxon>Eukaryota</taxon>
        <taxon>Metazoa</taxon>
        <taxon>Spiralia</taxon>
        <taxon>Lophotrochozoa</taxon>
        <taxon>Annelida</taxon>
        <taxon>Polychaeta</taxon>
        <taxon>Sedentaria</taxon>
        <taxon>Canalipalpata</taxon>
        <taxon>Terebellida</taxon>
        <taxon>Terebelliformia</taxon>
        <taxon>Alvinellidae</taxon>
        <taxon>Paralvinella</taxon>
    </lineage>
</organism>
<evidence type="ECO:0000256" key="5">
    <source>
        <dbReference type="SAM" id="Phobius"/>
    </source>
</evidence>
<dbReference type="PANTHER" id="PTHR46641">
    <property type="entry name" value="FMRFAMIDE RECEPTOR-RELATED"/>
    <property type="match status" value="1"/>
</dbReference>
<evidence type="ECO:0000313" key="8">
    <source>
        <dbReference type="Proteomes" id="UP001208570"/>
    </source>
</evidence>
<proteinExistence type="predicted"/>
<keyword evidence="8" id="KW-1185">Reference proteome</keyword>
<evidence type="ECO:0000313" key="7">
    <source>
        <dbReference type="EMBL" id="KAK2141090.1"/>
    </source>
</evidence>
<reference evidence="7" key="1">
    <citation type="journal article" date="2023" name="Mol. Biol. Evol.">
        <title>Third-Generation Sequencing Reveals the Adaptive Role of the Epigenome in Three Deep-Sea Polychaetes.</title>
        <authorList>
            <person name="Perez M."/>
            <person name="Aroh O."/>
            <person name="Sun Y."/>
            <person name="Lan Y."/>
            <person name="Juniper S.K."/>
            <person name="Young C.R."/>
            <person name="Angers B."/>
            <person name="Qian P.Y."/>
        </authorList>
    </citation>
    <scope>NUCLEOTIDE SEQUENCE</scope>
    <source>
        <strain evidence="7">P08H-3</strain>
    </source>
</reference>
<dbReference type="PRINTS" id="PR00237">
    <property type="entry name" value="GPCRRHODOPSN"/>
</dbReference>
<feature type="transmembrane region" description="Helical" evidence="5">
    <location>
        <begin position="167"/>
        <end position="186"/>
    </location>
</feature>
<dbReference type="InterPro" id="IPR052954">
    <property type="entry name" value="GPCR-Ligand_Int"/>
</dbReference>
<name>A0AAD9IVM4_9ANNE</name>
<feature type="transmembrane region" description="Helical" evidence="5">
    <location>
        <begin position="318"/>
        <end position="342"/>
    </location>
</feature>
<sequence length="399" mass="45735">MAEAVEEGSFKQDAVNDSCLLLNLTRSLRVDGLDREPFPAHDCSDLVKFIVNTAIAGNLCLLGLVGNSVSFVVLMMDKDSRLAAFLLQSLAFTDNFFLSWWFLHFTIVDAFAFFHLDRAFHVSWLYVRVYTYPLLFVGQTGTIWLTVLIAASRYVAVCWPYNAAKYCSFPVITKAVLCTLAFSVLYNLPRFFEVCIVVNAKTVNSTDAQSSLAYTLRYTRFGGSWFYRVVYFNVLYIITSFVLPLVILLFLNTRLTIAYRVVQRRRNSLRSRRHDHHDHSITLVMIMVVLLFIICNAPARVVQIIWHYNSYQCPTAAFILNVISSVMEVLNSSSNFIIYCAFRRQFRLNLARRMCGAAPQLANENRTKKVQTTNWTTLANPTMLLLEDHKSYTSQQQVE</sequence>
<feature type="domain" description="G-protein coupled receptors family 1 profile" evidence="6">
    <location>
        <begin position="66"/>
        <end position="339"/>
    </location>
</feature>
<feature type="transmembrane region" description="Helical" evidence="5">
    <location>
        <begin position="283"/>
        <end position="306"/>
    </location>
</feature>
<dbReference type="Proteomes" id="UP001208570">
    <property type="component" value="Unassembled WGS sequence"/>
</dbReference>
<feature type="transmembrane region" description="Helical" evidence="5">
    <location>
        <begin position="234"/>
        <end position="262"/>
    </location>
</feature>
<accession>A0AAD9IVM4</accession>
<feature type="transmembrane region" description="Helical" evidence="5">
    <location>
        <begin position="96"/>
        <end position="114"/>
    </location>
</feature>
<gene>
    <name evidence="7" type="ORF">LSH36_1166g00053</name>
</gene>
<dbReference type="EMBL" id="JAODUP010001165">
    <property type="protein sequence ID" value="KAK2141090.1"/>
    <property type="molecule type" value="Genomic_DNA"/>
</dbReference>
<dbReference type="InterPro" id="IPR000276">
    <property type="entry name" value="GPCR_Rhodpsn"/>
</dbReference>
<feature type="transmembrane region" description="Helical" evidence="5">
    <location>
        <begin position="134"/>
        <end position="155"/>
    </location>
</feature>